<dbReference type="EMBL" id="BMMK01000104">
    <property type="protein sequence ID" value="GGM85160.1"/>
    <property type="molecule type" value="Genomic_DNA"/>
</dbReference>
<keyword evidence="2" id="KW-1185">Reference proteome</keyword>
<reference evidence="1" key="2">
    <citation type="submission" date="2020-09" db="EMBL/GenBank/DDBJ databases">
        <authorList>
            <person name="Sun Q."/>
            <person name="Zhou Y."/>
        </authorList>
    </citation>
    <scope>NUCLEOTIDE SEQUENCE</scope>
    <source>
        <strain evidence="1">CGMCC 4.5737</strain>
    </source>
</reference>
<protein>
    <submittedName>
        <fullName evidence="1">Uncharacterized protein</fullName>
    </submittedName>
</protein>
<accession>A0A8J3FYW1</accession>
<proteinExistence type="predicted"/>
<evidence type="ECO:0000313" key="1">
    <source>
        <dbReference type="EMBL" id="GGM85160.1"/>
    </source>
</evidence>
<dbReference type="Proteomes" id="UP000637578">
    <property type="component" value="Unassembled WGS sequence"/>
</dbReference>
<sequence>MTENPPARRTPPPPLEPAMPDCSVCGEITDFYDEAYRCDSCGAAWRPEDAYRDQGRWCDPDTTQCPSEIRPWPNDSRPAVRDAAFRCLHTEGHKGMHIDPYGVAYEWTDDDIARKDGAA</sequence>
<organism evidence="1 2">
    <name type="scientific">Longimycelium tulufanense</name>
    <dbReference type="NCBI Taxonomy" id="907463"/>
    <lineage>
        <taxon>Bacteria</taxon>
        <taxon>Bacillati</taxon>
        <taxon>Actinomycetota</taxon>
        <taxon>Actinomycetes</taxon>
        <taxon>Pseudonocardiales</taxon>
        <taxon>Pseudonocardiaceae</taxon>
        <taxon>Longimycelium</taxon>
    </lineage>
</organism>
<name>A0A8J3FYW1_9PSEU</name>
<comment type="caution">
    <text evidence="1">The sequence shown here is derived from an EMBL/GenBank/DDBJ whole genome shotgun (WGS) entry which is preliminary data.</text>
</comment>
<reference evidence="1" key="1">
    <citation type="journal article" date="2014" name="Int. J. Syst. Evol. Microbiol.">
        <title>Complete genome sequence of Corynebacterium casei LMG S-19264T (=DSM 44701T), isolated from a smear-ripened cheese.</title>
        <authorList>
            <consortium name="US DOE Joint Genome Institute (JGI-PGF)"/>
            <person name="Walter F."/>
            <person name="Albersmeier A."/>
            <person name="Kalinowski J."/>
            <person name="Ruckert C."/>
        </authorList>
    </citation>
    <scope>NUCLEOTIDE SEQUENCE</scope>
    <source>
        <strain evidence="1">CGMCC 4.5737</strain>
    </source>
</reference>
<evidence type="ECO:0000313" key="2">
    <source>
        <dbReference type="Proteomes" id="UP000637578"/>
    </source>
</evidence>
<dbReference type="AlphaFoldDB" id="A0A8J3FYW1"/>
<dbReference type="RefSeq" id="WP_189062277.1">
    <property type="nucleotide sequence ID" value="NZ_BMMK01000104.1"/>
</dbReference>
<gene>
    <name evidence="1" type="ORF">GCM10012275_64880</name>
</gene>